<feature type="compositionally biased region" description="Basic and acidic residues" evidence="1">
    <location>
        <begin position="71"/>
        <end position="89"/>
    </location>
</feature>
<evidence type="ECO:0000256" key="1">
    <source>
        <dbReference type="SAM" id="MobiDB-lite"/>
    </source>
</evidence>
<evidence type="ECO:0000313" key="3">
    <source>
        <dbReference type="Proteomes" id="UP001147746"/>
    </source>
</evidence>
<sequence length="206" mass="22830">MDTTEEQQDISLALAITDSIHQSIHALSQTQSEPSKRSFRTARLTRGLPPRVTRKTTRVAEATKKACLERQEGDREAIFDEERRKEHDQLPITIDDSSSINDQDTDYRPFSALTEADANASKNREAHTAAGKENASPIFSSTAKSTKSAPAGRSRPKKRKHGTDIPVGEGTVSTSFSNRSSLKEKSKKAKKPRSTKKQPPRSSRNE</sequence>
<accession>A0A9W9UB86</accession>
<dbReference type="OrthoDB" id="10459088at2759"/>
<organism evidence="2 3">
    <name type="scientific">Penicillium atrosanguineum</name>
    <dbReference type="NCBI Taxonomy" id="1132637"/>
    <lineage>
        <taxon>Eukaryota</taxon>
        <taxon>Fungi</taxon>
        <taxon>Dikarya</taxon>
        <taxon>Ascomycota</taxon>
        <taxon>Pezizomycotina</taxon>
        <taxon>Eurotiomycetes</taxon>
        <taxon>Eurotiomycetidae</taxon>
        <taxon>Eurotiales</taxon>
        <taxon>Aspergillaceae</taxon>
        <taxon>Penicillium</taxon>
    </lineage>
</organism>
<name>A0A9W9UB86_9EURO</name>
<proteinExistence type="predicted"/>
<feature type="compositionally biased region" description="Basic residues" evidence="1">
    <location>
        <begin position="185"/>
        <end position="199"/>
    </location>
</feature>
<reference evidence="2" key="2">
    <citation type="journal article" date="2023" name="IMA Fungus">
        <title>Comparative genomic study of the Penicillium genus elucidates a diverse pangenome and 15 lateral gene transfer events.</title>
        <authorList>
            <person name="Petersen C."/>
            <person name="Sorensen T."/>
            <person name="Nielsen M.R."/>
            <person name="Sondergaard T.E."/>
            <person name="Sorensen J.L."/>
            <person name="Fitzpatrick D.A."/>
            <person name="Frisvad J.C."/>
            <person name="Nielsen K.L."/>
        </authorList>
    </citation>
    <scope>NUCLEOTIDE SEQUENCE</scope>
    <source>
        <strain evidence="2">IBT 21472</strain>
    </source>
</reference>
<dbReference type="EMBL" id="JAPZBO010000001">
    <property type="protein sequence ID" value="KAJ5330227.1"/>
    <property type="molecule type" value="Genomic_DNA"/>
</dbReference>
<keyword evidence="3" id="KW-1185">Reference proteome</keyword>
<dbReference type="Proteomes" id="UP001147746">
    <property type="component" value="Unassembled WGS sequence"/>
</dbReference>
<comment type="caution">
    <text evidence="2">The sequence shown here is derived from an EMBL/GenBank/DDBJ whole genome shotgun (WGS) entry which is preliminary data.</text>
</comment>
<protein>
    <submittedName>
        <fullName evidence="2">Uncharacterized protein</fullName>
    </submittedName>
</protein>
<gene>
    <name evidence="2" type="ORF">N7476_000010</name>
</gene>
<dbReference type="AlphaFoldDB" id="A0A9W9UB86"/>
<evidence type="ECO:0000313" key="2">
    <source>
        <dbReference type="EMBL" id="KAJ5330227.1"/>
    </source>
</evidence>
<reference evidence="2" key="1">
    <citation type="submission" date="2022-12" db="EMBL/GenBank/DDBJ databases">
        <authorList>
            <person name="Petersen C."/>
        </authorList>
    </citation>
    <scope>NUCLEOTIDE SEQUENCE</scope>
    <source>
        <strain evidence="2">IBT 21472</strain>
    </source>
</reference>
<feature type="compositionally biased region" description="Low complexity" evidence="1">
    <location>
        <begin position="140"/>
        <end position="149"/>
    </location>
</feature>
<feature type="region of interest" description="Disordered" evidence="1">
    <location>
        <begin position="71"/>
        <end position="206"/>
    </location>
</feature>